<comment type="catalytic activity">
    <reaction evidence="3 6">
        <text>L-methionyl-[protein] + [thioredoxin]-disulfide + H2O = L-methionyl-(S)-S-oxide-[protein] + [thioredoxin]-dithiol</text>
        <dbReference type="Rhea" id="RHEA:14217"/>
        <dbReference type="Rhea" id="RHEA-COMP:10698"/>
        <dbReference type="Rhea" id="RHEA-COMP:10700"/>
        <dbReference type="Rhea" id="RHEA-COMP:12313"/>
        <dbReference type="Rhea" id="RHEA-COMP:12315"/>
        <dbReference type="ChEBI" id="CHEBI:15377"/>
        <dbReference type="ChEBI" id="CHEBI:16044"/>
        <dbReference type="ChEBI" id="CHEBI:29950"/>
        <dbReference type="ChEBI" id="CHEBI:44120"/>
        <dbReference type="ChEBI" id="CHEBI:50058"/>
        <dbReference type="EC" id="1.8.4.11"/>
    </reaction>
</comment>
<dbReference type="GO" id="GO:0034599">
    <property type="term" value="P:cellular response to oxidative stress"/>
    <property type="evidence" value="ECO:0007669"/>
    <property type="project" value="TreeGrafter"/>
</dbReference>
<dbReference type="Gene3D" id="2.170.150.20">
    <property type="entry name" value="Peptide methionine sulfoxide reductase"/>
    <property type="match status" value="1"/>
</dbReference>
<evidence type="ECO:0000313" key="12">
    <source>
        <dbReference type="Proteomes" id="UP000474718"/>
    </source>
</evidence>
<dbReference type="InterPro" id="IPR050162">
    <property type="entry name" value="MsrA_MetSO_reductase"/>
</dbReference>
<reference evidence="9 12" key="3">
    <citation type="journal article" date="2019" name="Nat. Med.">
        <title>A library of human gut bacterial isolates paired with longitudinal multiomics data enables mechanistic microbiome research.</title>
        <authorList>
            <person name="Poyet M."/>
            <person name="Groussin M."/>
            <person name="Gibbons S.M."/>
            <person name="Avila-Pacheco J."/>
            <person name="Jiang X."/>
            <person name="Kearney S.M."/>
            <person name="Perrotta A.R."/>
            <person name="Berdy B."/>
            <person name="Zhao S."/>
            <person name="Lieberman T.D."/>
            <person name="Swanson P.K."/>
            <person name="Smith M."/>
            <person name="Roesemann S."/>
            <person name="Alexander J.E."/>
            <person name="Rich S.A."/>
            <person name="Livny J."/>
            <person name="Vlamakis H."/>
            <person name="Clish C."/>
            <person name="Bullock K."/>
            <person name="Deik A."/>
            <person name="Scott J."/>
            <person name="Pierce K.A."/>
            <person name="Xavier R.J."/>
            <person name="Alm E.J."/>
        </authorList>
    </citation>
    <scope>NUCLEOTIDE SEQUENCE [LARGE SCALE GENOMIC DNA]</scope>
    <source>
        <strain evidence="9 12">BIOML-A2</strain>
    </source>
</reference>
<feature type="compositionally biased region" description="Basic and acidic residues" evidence="7">
    <location>
        <begin position="191"/>
        <end position="204"/>
    </location>
</feature>
<evidence type="ECO:0000259" key="8">
    <source>
        <dbReference type="PROSITE" id="PS51790"/>
    </source>
</evidence>
<reference evidence="10" key="2">
    <citation type="submission" date="2016-11" db="EMBL/GenBank/DDBJ databases">
        <authorList>
            <person name="Varghese N."/>
            <person name="Submissions S."/>
        </authorList>
    </citation>
    <scope>NUCLEOTIDE SEQUENCE</scope>
    <source>
        <strain evidence="10">DSM 4029</strain>
    </source>
</reference>
<keyword evidence="2" id="KW-0511">Multifunctional enzyme</keyword>
<dbReference type="RefSeq" id="WP_081692985.1">
    <property type="nucleotide sequence ID" value="NZ_FQVY01000006.1"/>
</dbReference>
<dbReference type="NCBIfam" id="TIGR00401">
    <property type="entry name" value="msrA"/>
    <property type="match status" value="1"/>
</dbReference>
<evidence type="ECO:0000313" key="10">
    <source>
        <dbReference type="EMBL" id="SHG64094.1"/>
    </source>
</evidence>
<protein>
    <recommendedName>
        <fullName evidence="6">Peptide methionine sulfoxide reductase MsrA</fullName>
        <shortName evidence="6">Protein-methionine-S-oxide reductase</shortName>
        <ecNumber evidence="6">1.8.4.11</ecNumber>
    </recommendedName>
    <alternativeName>
        <fullName evidence="6">Peptide-methionine (S)-S-oxide reductase</fullName>
        <shortName evidence="6">Peptide Met(O) reductase</shortName>
    </alternativeName>
</protein>
<dbReference type="HAMAP" id="MF_01401">
    <property type="entry name" value="MsrA"/>
    <property type="match status" value="1"/>
</dbReference>
<dbReference type="Pfam" id="PF01625">
    <property type="entry name" value="PMSR"/>
    <property type="match status" value="1"/>
</dbReference>
<comment type="catalytic activity">
    <reaction evidence="5 6">
        <text>[thioredoxin]-disulfide + L-methionine + H2O = L-methionine (S)-S-oxide + [thioredoxin]-dithiol</text>
        <dbReference type="Rhea" id="RHEA:19993"/>
        <dbReference type="Rhea" id="RHEA-COMP:10698"/>
        <dbReference type="Rhea" id="RHEA-COMP:10700"/>
        <dbReference type="ChEBI" id="CHEBI:15377"/>
        <dbReference type="ChEBI" id="CHEBI:29950"/>
        <dbReference type="ChEBI" id="CHEBI:50058"/>
        <dbReference type="ChEBI" id="CHEBI:57844"/>
        <dbReference type="ChEBI" id="CHEBI:58772"/>
        <dbReference type="EC" id="1.8.4.11"/>
    </reaction>
</comment>
<dbReference type="NCBIfam" id="TIGR00357">
    <property type="entry name" value="peptide-methionine (R)-S-oxide reductase MsrB"/>
    <property type="match status" value="1"/>
</dbReference>
<gene>
    <name evidence="6 9" type="primary">msrA</name>
    <name evidence="9" type="ORF">GT747_01025</name>
    <name evidence="10" type="ORF">SAMN05444424_2897</name>
</gene>
<evidence type="ECO:0000256" key="3">
    <source>
        <dbReference type="ARBA" id="ARBA00047806"/>
    </source>
</evidence>
<dbReference type="SUPFAM" id="SSF51316">
    <property type="entry name" value="Mss4-like"/>
    <property type="match status" value="1"/>
</dbReference>
<evidence type="ECO:0000256" key="7">
    <source>
        <dbReference type="SAM" id="MobiDB-lite"/>
    </source>
</evidence>
<dbReference type="Proteomes" id="UP000184089">
    <property type="component" value="Unassembled WGS sequence"/>
</dbReference>
<dbReference type="GO" id="GO:0005737">
    <property type="term" value="C:cytoplasm"/>
    <property type="evidence" value="ECO:0007669"/>
    <property type="project" value="TreeGrafter"/>
</dbReference>
<evidence type="ECO:0000313" key="11">
    <source>
        <dbReference type="Proteomes" id="UP000184089"/>
    </source>
</evidence>
<evidence type="ECO:0000256" key="6">
    <source>
        <dbReference type="HAMAP-Rule" id="MF_01401"/>
    </source>
</evidence>
<dbReference type="InterPro" id="IPR002579">
    <property type="entry name" value="Met_Sox_Rdtase_MsrB_dom"/>
</dbReference>
<evidence type="ECO:0000256" key="1">
    <source>
        <dbReference type="ARBA" id="ARBA00023002"/>
    </source>
</evidence>
<dbReference type="Pfam" id="PF01641">
    <property type="entry name" value="SelR"/>
    <property type="match status" value="1"/>
</dbReference>
<keyword evidence="12" id="KW-1185">Reference proteome</keyword>
<name>A0AAQ1RX63_9FIRM</name>
<accession>A0AAQ1RX63</accession>
<dbReference type="PANTHER" id="PTHR42799:SF2">
    <property type="entry name" value="MITOCHONDRIAL PEPTIDE METHIONINE SULFOXIDE REDUCTASE"/>
    <property type="match status" value="1"/>
</dbReference>
<comment type="catalytic activity">
    <reaction evidence="4">
        <text>L-methionyl-[protein] + [thioredoxin]-disulfide + H2O = L-methionyl-(R)-S-oxide-[protein] + [thioredoxin]-dithiol</text>
        <dbReference type="Rhea" id="RHEA:24164"/>
        <dbReference type="Rhea" id="RHEA-COMP:10698"/>
        <dbReference type="Rhea" id="RHEA-COMP:10700"/>
        <dbReference type="Rhea" id="RHEA-COMP:12313"/>
        <dbReference type="Rhea" id="RHEA-COMP:12314"/>
        <dbReference type="ChEBI" id="CHEBI:15377"/>
        <dbReference type="ChEBI" id="CHEBI:16044"/>
        <dbReference type="ChEBI" id="CHEBI:29950"/>
        <dbReference type="ChEBI" id="CHEBI:45764"/>
        <dbReference type="ChEBI" id="CHEBI:50058"/>
        <dbReference type="EC" id="1.8.4.12"/>
    </reaction>
</comment>
<dbReference type="InterPro" id="IPR011057">
    <property type="entry name" value="Mss4-like_sf"/>
</dbReference>
<dbReference type="GO" id="GO:0033743">
    <property type="term" value="F:peptide-methionine (R)-S-oxide reductase activity"/>
    <property type="evidence" value="ECO:0007669"/>
    <property type="project" value="UniProtKB-EC"/>
</dbReference>
<dbReference type="SUPFAM" id="SSF55068">
    <property type="entry name" value="Peptide methionine sulfoxide reductase"/>
    <property type="match status" value="1"/>
</dbReference>
<feature type="region of interest" description="Disordered" evidence="7">
    <location>
        <begin position="184"/>
        <end position="204"/>
    </location>
</feature>
<dbReference type="EMBL" id="FQVY01000006">
    <property type="protein sequence ID" value="SHG64094.1"/>
    <property type="molecule type" value="Genomic_DNA"/>
</dbReference>
<evidence type="ECO:0000256" key="2">
    <source>
        <dbReference type="ARBA" id="ARBA00023268"/>
    </source>
</evidence>
<comment type="caution">
    <text evidence="10">The sequence shown here is derived from an EMBL/GenBank/DDBJ whole genome shotgun (WGS) entry which is preliminary data.</text>
</comment>
<dbReference type="EC" id="1.8.4.11" evidence="6"/>
<dbReference type="InterPro" id="IPR002569">
    <property type="entry name" value="Met_Sox_Rdtase_MsrA_dom"/>
</dbReference>
<feature type="active site" evidence="6">
    <location>
        <position position="30"/>
    </location>
</feature>
<dbReference type="EMBL" id="WWVX01000001">
    <property type="protein sequence ID" value="MZL68356.1"/>
    <property type="molecule type" value="Genomic_DNA"/>
</dbReference>
<evidence type="ECO:0000256" key="4">
    <source>
        <dbReference type="ARBA" id="ARBA00048488"/>
    </source>
</evidence>
<evidence type="ECO:0000313" key="9">
    <source>
        <dbReference type="EMBL" id="MZL68356.1"/>
    </source>
</evidence>
<evidence type="ECO:0000256" key="5">
    <source>
        <dbReference type="ARBA" id="ARBA00048782"/>
    </source>
</evidence>
<dbReference type="GO" id="GO:0008113">
    <property type="term" value="F:peptide-methionine (S)-S-oxide reductase activity"/>
    <property type="evidence" value="ECO:0007669"/>
    <property type="project" value="UniProtKB-UniRule"/>
</dbReference>
<organism evidence="10 11">
    <name type="scientific">Bittarella massiliensis</name>
    <name type="common">ex Durand et al. 2017</name>
    <dbReference type="NCBI Taxonomy" id="1720313"/>
    <lineage>
        <taxon>Bacteria</taxon>
        <taxon>Bacillati</taxon>
        <taxon>Bacillota</taxon>
        <taxon>Clostridia</taxon>
        <taxon>Eubacteriales</taxon>
        <taxon>Oscillospiraceae</taxon>
        <taxon>Bittarella (ex Durand et al. 2017)</taxon>
    </lineage>
</organism>
<keyword evidence="1 6" id="KW-0560">Oxidoreductase</keyword>
<comment type="function">
    <text evidence="6">Has an important function as a repair enzyme for proteins that have been inactivated by oxidation. Catalyzes the reversible oxidation-reduction of methionine sulfoxide in proteins to methionine.</text>
</comment>
<proteinExistence type="inferred from homology"/>
<dbReference type="AlphaFoldDB" id="A0AAQ1RX63"/>
<dbReference type="Gene3D" id="3.30.1060.10">
    <property type="entry name" value="Peptide methionine sulphoxide reductase MsrA"/>
    <property type="match status" value="1"/>
</dbReference>
<dbReference type="Proteomes" id="UP000474718">
    <property type="component" value="Unassembled WGS sequence"/>
</dbReference>
<sequence>MRHRLFSAREPARPAPLSTEGDAICLAGGCFWGLQKYLSLIRGVTATQVGYANGFSEDPSYEAVCYGNTGHAEAVMVRYDSAVLSLEGLLECYFGAVDPTIRNRQGGDMGSQYRTGIFYLREEDLPAIRRAVARVQAQYSAPVVTQVEPLKNYAPAEEYHQDYLQKNPQGYCHIGPEQFRRAEAANPPPREAGERGWKNPPEEVLREELPPEQYRVLRENGTEPAFENPYWDFFDDGLYVDAATGQPLFLSCDKFASDCGWPAFSRPVEGAALTERRDESFGMERVEVRSQGGDNHLGHLFDDGPAQMGGLRYCINSAALRFIPRERMEEEGYGAYLARLEGQGE</sequence>
<dbReference type="InterPro" id="IPR036509">
    <property type="entry name" value="Met_Sox_Rdtase_MsrA_sf"/>
</dbReference>
<reference evidence="11" key="1">
    <citation type="submission" date="2016-11" db="EMBL/GenBank/DDBJ databases">
        <authorList>
            <person name="Jaros S."/>
            <person name="Januszkiewicz K."/>
            <person name="Wedrychowicz H."/>
        </authorList>
    </citation>
    <scope>NUCLEOTIDE SEQUENCE [LARGE SCALE GENOMIC DNA]</scope>
    <source>
        <strain evidence="11">DSM 4029</strain>
    </source>
</reference>
<dbReference type="FunFam" id="2.170.150.20:FF:000003">
    <property type="entry name" value="Peptide methionine sulfoxide reductase MsrB"/>
    <property type="match status" value="1"/>
</dbReference>
<feature type="domain" description="MsrB" evidence="8">
    <location>
        <begin position="202"/>
        <end position="325"/>
    </location>
</feature>
<comment type="similarity">
    <text evidence="6">Belongs to the MsrA Met sulfoxide reductase family.</text>
</comment>
<dbReference type="PANTHER" id="PTHR42799">
    <property type="entry name" value="MITOCHONDRIAL PEPTIDE METHIONINE SULFOXIDE REDUCTASE"/>
    <property type="match status" value="1"/>
</dbReference>
<dbReference type="PROSITE" id="PS51790">
    <property type="entry name" value="MSRB"/>
    <property type="match status" value="1"/>
</dbReference>